<evidence type="ECO:0000256" key="5">
    <source>
        <dbReference type="ARBA" id="ARBA00048391"/>
    </source>
</evidence>
<dbReference type="EMBL" id="AONB01000016">
    <property type="protein sequence ID" value="EXJ10190.1"/>
    <property type="molecule type" value="Genomic_DNA"/>
</dbReference>
<dbReference type="InterPro" id="IPR040758">
    <property type="entry name" value="PrmC_N"/>
</dbReference>
<proteinExistence type="predicted"/>
<dbReference type="Pfam" id="PF17827">
    <property type="entry name" value="PrmC_N"/>
    <property type="match status" value="1"/>
</dbReference>
<feature type="domain" description="Methyltransferase small" evidence="6">
    <location>
        <begin position="102"/>
        <end position="153"/>
    </location>
</feature>
<dbReference type="Gene3D" id="1.10.8.10">
    <property type="entry name" value="DNA helicase RuvA subunit, C-terminal domain"/>
    <property type="match status" value="1"/>
</dbReference>
<keyword evidence="9" id="KW-1185">Reference proteome</keyword>
<evidence type="ECO:0000313" key="8">
    <source>
        <dbReference type="EMBL" id="EXJ10190.1"/>
    </source>
</evidence>
<dbReference type="RefSeq" id="WP_337588653.1">
    <property type="nucleotide sequence ID" value="NZ_AONB01000016.1"/>
</dbReference>
<dbReference type="InterPro" id="IPR029063">
    <property type="entry name" value="SAM-dependent_MTases_sf"/>
</dbReference>
<evidence type="ECO:0000313" key="9">
    <source>
        <dbReference type="Proteomes" id="UP000019464"/>
    </source>
</evidence>
<dbReference type="Proteomes" id="UP000019464">
    <property type="component" value="Unassembled WGS sequence"/>
</dbReference>
<dbReference type="SUPFAM" id="SSF53335">
    <property type="entry name" value="S-adenosyl-L-methionine-dependent methyltransferases"/>
    <property type="match status" value="1"/>
</dbReference>
<sequence length="176" mass="19970">MKVKDALACARILTDSDSPRVDTETLLLWVLDKPRSYVYTWPDADLSPAQAAQFTELIEKRRQGEPVAHLIGYRDFWTLRLAVSNATLIPRPETEMLVEWALEHLPSSAQRVADLGTGTGAIALALASERPSWQLIATDRIPEAIELARSNAWRLTCHRWIFDWGVGWSLCKKRFI</sequence>
<dbReference type="Pfam" id="PF05175">
    <property type="entry name" value="MTS"/>
    <property type="match status" value="1"/>
</dbReference>
<reference evidence="9" key="1">
    <citation type="submission" date="2012-11" db="EMBL/GenBank/DDBJ databases">
        <authorList>
            <person name="Singh A."/>
            <person name="Pinnaka A.K."/>
            <person name="Vaidya B."/>
        </authorList>
    </citation>
    <scope>NUCLEOTIDE SEQUENCE [LARGE SCALE GENOMIC DNA]</scope>
    <source>
        <strain evidence="9">AK23</strain>
    </source>
</reference>
<accession>W9VHV2</accession>
<dbReference type="InterPro" id="IPR004556">
    <property type="entry name" value="HemK-like"/>
</dbReference>
<evidence type="ECO:0000256" key="4">
    <source>
        <dbReference type="ARBA" id="ARBA00022691"/>
    </source>
</evidence>
<comment type="caution">
    <text evidence="8">The sequence shown here is derived from an EMBL/GenBank/DDBJ whole genome shotgun (WGS) entry which is preliminary data.</text>
</comment>
<evidence type="ECO:0000256" key="1">
    <source>
        <dbReference type="ARBA" id="ARBA00012771"/>
    </source>
</evidence>
<keyword evidence="3 8" id="KW-0808">Transferase</keyword>
<dbReference type="AlphaFoldDB" id="W9VHV2"/>
<comment type="catalytic activity">
    <reaction evidence="5">
        <text>L-glutaminyl-[peptide chain release factor] + S-adenosyl-L-methionine = N(5)-methyl-L-glutaminyl-[peptide chain release factor] + S-adenosyl-L-homocysteine + H(+)</text>
        <dbReference type="Rhea" id="RHEA:42896"/>
        <dbReference type="Rhea" id="RHEA-COMP:10271"/>
        <dbReference type="Rhea" id="RHEA-COMP:10272"/>
        <dbReference type="ChEBI" id="CHEBI:15378"/>
        <dbReference type="ChEBI" id="CHEBI:30011"/>
        <dbReference type="ChEBI" id="CHEBI:57856"/>
        <dbReference type="ChEBI" id="CHEBI:59789"/>
        <dbReference type="ChEBI" id="CHEBI:61891"/>
        <dbReference type="EC" id="2.1.1.297"/>
    </reaction>
</comment>
<dbReference type="GO" id="GO:0032259">
    <property type="term" value="P:methylation"/>
    <property type="evidence" value="ECO:0007669"/>
    <property type="project" value="UniProtKB-KW"/>
</dbReference>
<dbReference type="PANTHER" id="PTHR18895">
    <property type="entry name" value="HEMK METHYLTRANSFERASE"/>
    <property type="match status" value="1"/>
</dbReference>
<evidence type="ECO:0000256" key="2">
    <source>
        <dbReference type="ARBA" id="ARBA00022603"/>
    </source>
</evidence>
<dbReference type="InterPro" id="IPR007848">
    <property type="entry name" value="Small_mtfrase_dom"/>
</dbReference>
<dbReference type="InterPro" id="IPR050320">
    <property type="entry name" value="N5-glutamine_MTase"/>
</dbReference>
<reference evidence="8 9" key="2">
    <citation type="journal article" date="2015" name="Syst. Appl. Microbiol.">
        <title>Nitrincola nitratireducens sp. nov. isolated from a haloalkaline crater lake.</title>
        <authorList>
            <person name="Singh A."/>
            <person name="Vaidya B."/>
            <person name="Tanuku N.R."/>
            <person name="Pinnaka A.K."/>
        </authorList>
    </citation>
    <scope>NUCLEOTIDE SEQUENCE [LARGE SCALE GENOMIC DNA]</scope>
    <source>
        <strain evidence="8 9">AK23</strain>
    </source>
</reference>
<dbReference type="STRING" id="1229521.D791_02965"/>
<evidence type="ECO:0000256" key="3">
    <source>
        <dbReference type="ARBA" id="ARBA00022679"/>
    </source>
</evidence>
<evidence type="ECO:0000259" key="6">
    <source>
        <dbReference type="Pfam" id="PF05175"/>
    </source>
</evidence>
<dbReference type="Gene3D" id="3.40.50.150">
    <property type="entry name" value="Vaccinia Virus protein VP39"/>
    <property type="match status" value="1"/>
</dbReference>
<dbReference type="NCBIfam" id="TIGR00536">
    <property type="entry name" value="hemK_fam"/>
    <property type="match status" value="1"/>
</dbReference>
<dbReference type="PANTHER" id="PTHR18895:SF74">
    <property type="entry name" value="MTRF1L RELEASE FACTOR GLUTAMINE METHYLTRANSFERASE"/>
    <property type="match status" value="1"/>
</dbReference>
<evidence type="ECO:0000259" key="7">
    <source>
        <dbReference type="Pfam" id="PF17827"/>
    </source>
</evidence>
<feature type="domain" description="Release factor glutamine methyltransferase N-terminal" evidence="7">
    <location>
        <begin position="11"/>
        <end position="72"/>
    </location>
</feature>
<dbReference type="PATRIC" id="fig|1229521.3.peg.2992"/>
<dbReference type="EC" id="2.1.1.297" evidence="1"/>
<organism evidence="8 9">
    <name type="scientific">Nitrincola nitratireducens</name>
    <dbReference type="NCBI Taxonomy" id="1229521"/>
    <lineage>
        <taxon>Bacteria</taxon>
        <taxon>Pseudomonadati</taxon>
        <taxon>Pseudomonadota</taxon>
        <taxon>Gammaproteobacteria</taxon>
        <taxon>Oceanospirillales</taxon>
        <taxon>Oceanospirillaceae</taxon>
        <taxon>Nitrincola</taxon>
    </lineage>
</organism>
<keyword evidence="4" id="KW-0949">S-adenosyl-L-methionine</keyword>
<dbReference type="CDD" id="cd02440">
    <property type="entry name" value="AdoMet_MTases"/>
    <property type="match status" value="1"/>
</dbReference>
<keyword evidence="2 8" id="KW-0489">Methyltransferase</keyword>
<dbReference type="GO" id="GO:0102559">
    <property type="term" value="F:peptide chain release factor N(5)-glutamine methyltransferase activity"/>
    <property type="evidence" value="ECO:0007669"/>
    <property type="project" value="UniProtKB-EC"/>
</dbReference>
<name>W9VHV2_9GAMM</name>
<protein>
    <recommendedName>
        <fullName evidence="1">peptide chain release factor N(5)-glutamine methyltransferase</fullName>
        <ecNumber evidence="1">2.1.1.297</ecNumber>
    </recommendedName>
</protein>
<gene>
    <name evidence="8" type="primary">prmC_1</name>
    <name evidence="8" type="ORF">D791_02965</name>
</gene>